<accession>A0A3A5JW30</accession>
<dbReference type="PANTHER" id="PTHR10098:SF108">
    <property type="entry name" value="TETRATRICOPEPTIDE REPEAT PROTEIN 28"/>
    <property type="match status" value="1"/>
</dbReference>
<proteinExistence type="predicted"/>
<protein>
    <submittedName>
        <fullName evidence="1">Tetratricopeptide repeat protein</fullName>
    </submittedName>
</protein>
<comment type="caution">
    <text evidence="1">The sequence shown here is derived from an EMBL/GenBank/DDBJ whole genome shotgun (WGS) entry which is preliminary data.</text>
</comment>
<dbReference type="InterPro" id="IPR011990">
    <property type="entry name" value="TPR-like_helical_dom_sf"/>
</dbReference>
<organism evidence="1 2">
    <name type="scientific">Mesorhizobium waimense</name>
    <dbReference type="NCBI Taxonomy" id="1300307"/>
    <lineage>
        <taxon>Bacteria</taxon>
        <taxon>Pseudomonadati</taxon>
        <taxon>Pseudomonadota</taxon>
        <taxon>Alphaproteobacteria</taxon>
        <taxon>Hyphomicrobiales</taxon>
        <taxon>Phyllobacteriaceae</taxon>
        <taxon>Mesorhizobium</taxon>
    </lineage>
</organism>
<dbReference type="PANTHER" id="PTHR10098">
    <property type="entry name" value="RAPSYN-RELATED"/>
    <property type="match status" value="1"/>
</dbReference>
<dbReference type="Proteomes" id="UP000272706">
    <property type="component" value="Unassembled WGS sequence"/>
</dbReference>
<keyword evidence="2" id="KW-1185">Reference proteome</keyword>
<name>A0A3A5JW30_9HYPH</name>
<dbReference type="SUPFAM" id="SSF48452">
    <property type="entry name" value="TPR-like"/>
    <property type="match status" value="1"/>
</dbReference>
<dbReference type="InterPro" id="IPR019734">
    <property type="entry name" value="TPR_rpt"/>
</dbReference>
<dbReference type="Gene3D" id="1.25.40.10">
    <property type="entry name" value="Tetratricopeptide repeat domain"/>
    <property type="match status" value="1"/>
</dbReference>
<evidence type="ECO:0000313" key="1">
    <source>
        <dbReference type="EMBL" id="RJT27261.1"/>
    </source>
</evidence>
<dbReference type="SMART" id="SM00028">
    <property type="entry name" value="TPR"/>
    <property type="match status" value="5"/>
</dbReference>
<evidence type="ECO:0000313" key="2">
    <source>
        <dbReference type="Proteomes" id="UP000272706"/>
    </source>
</evidence>
<sequence>MKAMTSLFEACRRHAEHFGAVLRTANTRYLASENAPPDGLVLFDRERQNIEAAWRWISENAEDPRAMELCAEFPNFGPYILSMRLPARAWQSWLHSALQASGQCGAKRTQASHLGNLGVTHRRLGNVDQAIAAFEAQIALARELQLPQLEATAEGNIGLCHADRSDFRKAIEHQEINLRISREIGFRRGEAIALGNLGNAYADLGESERASRAYEDQLAIVRVIGDRQGEANALGNLGLVAIDVRDHVHAIEYFGQQLSLCREIGDRIGEGNALFSFGRAYDLAGDVARAIECTEEGIAILDETSHPLANEAREFFSKLVARQ</sequence>
<dbReference type="Pfam" id="PF13176">
    <property type="entry name" value="TPR_7"/>
    <property type="match status" value="1"/>
</dbReference>
<gene>
    <name evidence="1" type="ORF">D3227_36430</name>
</gene>
<dbReference type="EMBL" id="QZWZ01000063">
    <property type="protein sequence ID" value="RJT27261.1"/>
    <property type="molecule type" value="Genomic_DNA"/>
</dbReference>
<dbReference type="AlphaFoldDB" id="A0A3A5JW30"/>
<dbReference type="Pfam" id="PF13424">
    <property type="entry name" value="TPR_12"/>
    <property type="match status" value="2"/>
</dbReference>
<reference evidence="1 2" key="1">
    <citation type="submission" date="2018-09" db="EMBL/GenBank/DDBJ databases">
        <title>Mesorhizobium carmichaelinearum sp. nov. isolated from Carmichaelinea spp. root nodules in New Zealand.</title>
        <authorList>
            <person name="De Meyer S.E."/>
        </authorList>
    </citation>
    <scope>NUCLEOTIDE SEQUENCE [LARGE SCALE GENOMIC DNA]</scope>
    <source>
        <strain evidence="1 2">ICMP19557</strain>
    </source>
</reference>